<dbReference type="Proteomes" id="UP000030758">
    <property type="component" value="Unassembled WGS sequence"/>
</dbReference>
<accession>A0A085N2T1</accession>
<proteinExistence type="predicted"/>
<name>A0A085N2T1_9BILA</name>
<dbReference type="EMBL" id="KL367566">
    <property type="protein sequence ID" value="KFD63777.1"/>
    <property type="molecule type" value="Genomic_DNA"/>
</dbReference>
<reference evidence="1" key="1">
    <citation type="journal article" date="2014" name="Nat. Genet.">
        <title>Genome and transcriptome of the porcine whipworm Trichuris suis.</title>
        <authorList>
            <person name="Jex A.R."/>
            <person name="Nejsum P."/>
            <person name="Schwarz E.M."/>
            <person name="Hu L."/>
            <person name="Young N.D."/>
            <person name="Hall R.S."/>
            <person name="Korhonen P.K."/>
            <person name="Liao S."/>
            <person name="Thamsborg S."/>
            <person name="Xia J."/>
            <person name="Xu P."/>
            <person name="Wang S."/>
            <person name="Scheerlinck J.P."/>
            <person name="Hofmann A."/>
            <person name="Sternberg P.W."/>
            <person name="Wang J."/>
            <person name="Gasser R.B."/>
        </authorList>
    </citation>
    <scope>NUCLEOTIDE SEQUENCE [LARGE SCALE GENOMIC DNA]</scope>
    <source>
        <strain evidence="1">DCEP-RM93F</strain>
    </source>
</reference>
<dbReference type="AlphaFoldDB" id="A0A085N2T1"/>
<evidence type="ECO:0000313" key="1">
    <source>
        <dbReference type="EMBL" id="KFD63777.1"/>
    </source>
</evidence>
<gene>
    <name evidence="1" type="ORF">M514_24035</name>
</gene>
<organism evidence="1">
    <name type="scientific">Trichuris suis</name>
    <name type="common">pig whipworm</name>
    <dbReference type="NCBI Taxonomy" id="68888"/>
    <lineage>
        <taxon>Eukaryota</taxon>
        <taxon>Metazoa</taxon>
        <taxon>Ecdysozoa</taxon>
        <taxon>Nematoda</taxon>
        <taxon>Enoplea</taxon>
        <taxon>Dorylaimia</taxon>
        <taxon>Trichinellida</taxon>
        <taxon>Trichuridae</taxon>
        <taxon>Trichuris</taxon>
    </lineage>
</organism>
<sequence>MDLHGRRGMAITESAGYLMVPKRKYHVLPTPLQCFYTSHIPGKRWSGDFQGHAPGFGRVRENAECQLPLVSQRSTFPANFFWLGDSVDQSANDELVNHSRGQWGSLCCEKGAGHAYDLNFTNTTKGLAAIKQQIIQSDEERTGSSRYSHTRKFTVAIALPFTVPDDYNAMQVSCEERLDSSRTADGLTFPQTCLTFS</sequence>
<protein>
    <submittedName>
        <fullName evidence="1">Uncharacterized protein</fullName>
    </submittedName>
</protein>